<accession>A0A9Q0ZYT4</accession>
<reference evidence="1" key="1">
    <citation type="submission" date="2022-11" db="EMBL/GenBank/DDBJ databases">
        <authorList>
            <person name="Hyden B.L."/>
            <person name="Feng K."/>
            <person name="Yates T."/>
            <person name="Jawdy S."/>
            <person name="Smart L.B."/>
            <person name="Muchero W."/>
        </authorList>
    </citation>
    <scope>NUCLEOTIDE SEQUENCE</scope>
    <source>
        <tissue evidence="1">Shoot tip</tissue>
    </source>
</reference>
<organism evidence="1 2">
    <name type="scientific">Salix viminalis</name>
    <name type="common">Common osier</name>
    <name type="synonym">Basket willow</name>
    <dbReference type="NCBI Taxonomy" id="40686"/>
    <lineage>
        <taxon>Eukaryota</taxon>
        <taxon>Viridiplantae</taxon>
        <taxon>Streptophyta</taxon>
        <taxon>Embryophyta</taxon>
        <taxon>Tracheophyta</taxon>
        <taxon>Spermatophyta</taxon>
        <taxon>Magnoliopsida</taxon>
        <taxon>eudicotyledons</taxon>
        <taxon>Gunneridae</taxon>
        <taxon>Pentapetalae</taxon>
        <taxon>rosids</taxon>
        <taxon>fabids</taxon>
        <taxon>Malpighiales</taxon>
        <taxon>Salicaceae</taxon>
        <taxon>Saliceae</taxon>
        <taxon>Salix</taxon>
    </lineage>
</organism>
<sequence>MDVGLQQSLHHFTWTNSTKLSANTSSLYMDARLSPVSLTYYGLYMESANYT</sequence>
<protein>
    <submittedName>
        <fullName evidence="1">Uncharacterized protein</fullName>
    </submittedName>
</protein>
<dbReference type="AlphaFoldDB" id="A0A9Q0ZYT4"/>
<reference evidence="1" key="2">
    <citation type="journal article" date="2023" name="Int. J. Mol. Sci.">
        <title>De Novo Assembly and Annotation of 11 Diverse Shrub Willow (Salix) Genomes Reveals Novel Gene Organization in Sex-Linked Regions.</title>
        <authorList>
            <person name="Hyden B."/>
            <person name="Feng K."/>
            <person name="Yates T.B."/>
            <person name="Jawdy S."/>
            <person name="Cereghino C."/>
            <person name="Smart L.B."/>
            <person name="Muchero W."/>
        </authorList>
    </citation>
    <scope>NUCLEOTIDE SEQUENCE [LARGE SCALE GENOMIC DNA]</scope>
    <source>
        <tissue evidence="1">Shoot tip</tissue>
    </source>
</reference>
<name>A0A9Q0ZYT4_SALVM</name>
<dbReference type="OrthoDB" id="663146at2759"/>
<evidence type="ECO:0000313" key="2">
    <source>
        <dbReference type="Proteomes" id="UP001151529"/>
    </source>
</evidence>
<dbReference type="Proteomes" id="UP001151529">
    <property type="component" value="Chromosome 16"/>
</dbReference>
<gene>
    <name evidence="1" type="ORF">OIU85_002373</name>
</gene>
<keyword evidence="2" id="KW-1185">Reference proteome</keyword>
<comment type="caution">
    <text evidence="1">The sequence shown here is derived from an EMBL/GenBank/DDBJ whole genome shotgun (WGS) entry which is preliminary data.</text>
</comment>
<evidence type="ECO:0000313" key="1">
    <source>
        <dbReference type="EMBL" id="KAJ6751948.1"/>
    </source>
</evidence>
<dbReference type="EMBL" id="JAPFFL010000001">
    <property type="protein sequence ID" value="KAJ6751948.1"/>
    <property type="molecule type" value="Genomic_DNA"/>
</dbReference>
<feature type="non-terminal residue" evidence="1">
    <location>
        <position position="51"/>
    </location>
</feature>
<proteinExistence type="predicted"/>